<dbReference type="Proteomes" id="UP000265520">
    <property type="component" value="Unassembled WGS sequence"/>
</dbReference>
<accession>A0A392QRQ6</accession>
<feature type="transmembrane region" description="Helical" evidence="1">
    <location>
        <begin position="46"/>
        <end position="69"/>
    </location>
</feature>
<dbReference type="AlphaFoldDB" id="A0A392QRQ6"/>
<proteinExistence type="predicted"/>
<name>A0A392QRQ6_9FABA</name>
<keyword evidence="1" id="KW-0812">Transmembrane</keyword>
<organism evidence="2 3">
    <name type="scientific">Trifolium medium</name>
    <dbReference type="NCBI Taxonomy" id="97028"/>
    <lineage>
        <taxon>Eukaryota</taxon>
        <taxon>Viridiplantae</taxon>
        <taxon>Streptophyta</taxon>
        <taxon>Embryophyta</taxon>
        <taxon>Tracheophyta</taxon>
        <taxon>Spermatophyta</taxon>
        <taxon>Magnoliopsida</taxon>
        <taxon>eudicotyledons</taxon>
        <taxon>Gunneridae</taxon>
        <taxon>Pentapetalae</taxon>
        <taxon>rosids</taxon>
        <taxon>fabids</taxon>
        <taxon>Fabales</taxon>
        <taxon>Fabaceae</taxon>
        <taxon>Papilionoideae</taxon>
        <taxon>50 kb inversion clade</taxon>
        <taxon>NPAAA clade</taxon>
        <taxon>Hologalegina</taxon>
        <taxon>IRL clade</taxon>
        <taxon>Trifolieae</taxon>
        <taxon>Trifolium</taxon>
    </lineage>
</organism>
<sequence>MEIWSFAPGCCARHRAPGARRSSAAALLKLFCCGRWAQVPWRGAQLVYLLAIPVLFWALCASSWARGAACLRVARKRLRVARVSASRPVFDPFSALFKGKNTHWKGVTNFGARIEEKEYY</sequence>
<comment type="caution">
    <text evidence="2">The sequence shown here is derived from an EMBL/GenBank/DDBJ whole genome shotgun (WGS) entry which is preliminary data.</text>
</comment>
<protein>
    <submittedName>
        <fullName evidence="2">Uncharacterized protein</fullName>
    </submittedName>
</protein>
<evidence type="ECO:0000313" key="2">
    <source>
        <dbReference type="EMBL" id="MCI27073.1"/>
    </source>
</evidence>
<evidence type="ECO:0000256" key="1">
    <source>
        <dbReference type="SAM" id="Phobius"/>
    </source>
</evidence>
<keyword evidence="1" id="KW-1133">Transmembrane helix</keyword>
<evidence type="ECO:0000313" key="3">
    <source>
        <dbReference type="Proteomes" id="UP000265520"/>
    </source>
</evidence>
<dbReference type="EMBL" id="LXQA010157213">
    <property type="protein sequence ID" value="MCI27073.1"/>
    <property type="molecule type" value="Genomic_DNA"/>
</dbReference>
<keyword evidence="1" id="KW-0472">Membrane</keyword>
<keyword evidence="3" id="KW-1185">Reference proteome</keyword>
<reference evidence="2 3" key="1">
    <citation type="journal article" date="2018" name="Front. Plant Sci.">
        <title>Red Clover (Trifolium pratense) and Zigzag Clover (T. medium) - A Picture of Genomic Similarities and Differences.</title>
        <authorList>
            <person name="Dluhosova J."/>
            <person name="Istvanek J."/>
            <person name="Nedelnik J."/>
            <person name="Repkova J."/>
        </authorList>
    </citation>
    <scope>NUCLEOTIDE SEQUENCE [LARGE SCALE GENOMIC DNA]</scope>
    <source>
        <strain evidence="3">cv. 10/8</strain>
        <tissue evidence="2">Leaf</tissue>
    </source>
</reference>